<keyword evidence="12" id="KW-0472">Membrane</keyword>
<keyword evidence="4 10" id="KW-0808">Transferase</keyword>
<evidence type="ECO:0000256" key="4">
    <source>
        <dbReference type="ARBA" id="ARBA00022679"/>
    </source>
</evidence>
<evidence type="ECO:0000313" key="14">
    <source>
        <dbReference type="Proteomes" id="UP001196873"/>
    </source>
</evidence>
<evidence type="ECO:0000313" key="13">
    <source>
        <dbReference type="EMBL" id="MBW4866207.1"/>
    </source>
</evidence>
<evidence type="ECO:0000256" key="2">
    <source>
        <dbReference type="ARBA" id="ARBA00016337"/>
    </source>
</evidence>
<evidence type="ECO:0000256" key="8">
    <source>
        <dbReference type="ARBA" id="ARBA00031306"/>
    </source>
</evidence>
<dbReference type="PANTHER" id="PTHR30040:SF2">
    <property type="entry name" value="FAD:PROTEIN FMN TRANSFERASE"/>
    <property type="match status" value="1"/>
</dbReference>
<keyword evidence="3 10" id="KW-0285">Flavoprotein</keyword>
<evidence type="ECO:0000256" key="12">
    <source>
        <dbReference type="SAM" id="Phobius"/>
    </source>
</evidence>
<comment type="cofactor">
    <cofactor evidence="11">
        <name>Mg(2+)</name>
        <dbReference type="ChEBI" id="CHEBI:18420"/>
    </cofactor>
    <cofactor evidence="11">
        <name>Mn(2+)</name>
        <dbReference type="ChEBI" id="CHEBI:29035"/>
    </cofactor>
    <text evidence="11">Magnesium. Can also use manganese.</text>
</comment>
<evidence type="ECO:0000256" key="5">
    <source>
        <dbReference type="ARBA" id="ARBA00022723"/>
    </source>
</evidence>
<dbReference type="SUPFAM" id="SSF143631">
    <property type="entry name" value="ApbE-like"/>
    <property type="match status" value="1"/>
</dbReference>
<dbReference type="PIRSF" id="PIRSF006268">
    <property type="entry name" value="ApbE"/>
    <property type="match status" value="1"/>
</dbReference>
<dbReference type="EMBL" id="JAHXRF010000013">
    <property type="protein sequence ID" value="MBW4866207.1"/>
    <property type="molecule type" value="Genomic_DNA"/>
</dbReference>
<keyword evidence="12" id="KW-0812">Transmembrane</keyword>
<protein>
    <recommendedName>
        <fullName evidence="2 10">FAD:protein FMN transferase</fullName>
        <ecNumber evidence="1 10">2.7.1.180</ecNumber>
    </recommendedName>
    <alternativeName>
        <fullName evidence="8 10">Flavin transferase</fullName>
    </alternativeName>
</protein>
<evidence type="ECO:0000256" key="9">
    <source>
        <dbReference type="ARBA" id="ARBA00048540"/>
    </source>
</evidence>
<evidence type="ECO:0000256" key="11">
    <source>
        <dbReference type="PIRSR" id="PIRSR006268-2"/>
    </source>
</evidence>
<proteinExistence type="inferred from homology"/>
<evidence type="ECO:0000256" key="6">
    <source>
        <dbReference type="ARBA" id="ARBA00022827"/>
    </source>
</evidence>
<sequence>MRKGKKIYIQAAFLLFLIVGTILIIRQQRDMPYQHNEGFIFGTVYHATYQYDKDLNKEIIAELNKVDNEFSMFNKHSTVTAFNQGKTIEANKMFMQVLTLSQTINKETEDAFDITVAPLVNAWGFGFKHQQLPDRQQVDSLRALMGMQYIKIEHTRGKTLVKSTHKGLMLDFSAIAKGYGSDAVAIVMRRHDIKNYMIEIGGEVITSGLSEKRLPWKIGVTKPSDDSLNTKQELQTVLNVTDKGMATSGNYRNFYYNKGKKLAHTIDPRTGYPVQHSLLSATVLAKSCAEADGYATAFMVLGIEKAKAVLDKHPELMAYFIYADKGGKNKVWYSPSLEKKITK</sequence>
<evidence type="ECO:0000256" key="1">
    <source>
        <dbReference type="ARBA" id="ARBA00011955"/>
    </source>
</evidence>
<evidence type="ECO:0000256" key="3">
    <source>
        <dbReference type="ARBA" id="ARBA00022630"/>
    </source>
</evidence>
<keyword evidence="5 10" id="KW-0479">Metal-binding</keyword>
<keyword evidence="12" id="KW-1133">Transmembrane helix</keyword>
<feature type="binding site" evidence="11">
    <location>
        <position position="296"/>
    </location>
    <ligand>
        <name>Mg(2+)</name>
        <dbReference type="ChEBI" id="CHEBI:18420"/>
    </ligand>
</feature>
<organism evidence="13 14">
    <name type="scientific">Segatella salivae</name>
    <dbReference type="NCBI Taxonomy" id="228604"/>
    <lineage>
        <taxon>Bacteria</taxon>
        <taxon>Pseudomonadati</taxon>
        <taxon>Bacteroidota</taxon>
        <taxon>Bacteroidia</taxon>
        <taxon>Bacteroidales</taxon>
        <taxon>Prevotellaceae</taxon>
        <taxon>Segatella</taxon>
    </lineage>
</organism>
<name>A0AAW4NTN1_9BACT</name>
<keyword evidence="6 10" id="KW-0274">FAD</keyword>
<keyword evidence="7 10" id="KW-0460">Magnesium</keyword>
<dbReference type="AlphaFoldDB" id="A0AAW4NTN1"/>
<feature type="binding site" evidence="11">
    <location>
        <position position="174"/>
    </location>
    <ligand>
        <name>Mg(2+)</name>
        <dbReference type="ChEBI" id="CHEBI:18420"/>
    </ligand>
</feature>
<dbReference type="EC" id="2.7.1.180" evidence="1 10"/>
<feature type="transmembrane region" description="Helical" evidence="12">
    <location>
        <begin position="7"/>
        <end position="25"/>
    </location>
</feature>
<comment type="similarity">
    <text evidence="10">Belongs to the ApbE family.</text>
</comment>
<dbReference type="InterPro" id="IPR024932">
    <property type="entry name" value="ApbE"/>
</dbReference>
<gene>
    <name evidence="13" type="ORF">KZY68_09340</name>
</gene>
<evidence type="ECO:0000256" key="10">
    <source>
        <dbReference type="PIRNR" id="PIRNR006268"/>
    </source>
</evidence>
<dbReference type="Proteomes" id="UP001196873">
    <property type="component" value="Unassembled WGS sequence"/>
</dbReference>
<reference evidence="13" key="1">
    <citation type="submission" date="2021-07" db="EMBL/GenBank/DDBJ databases">
        <title>Genomic diversity and antimicrobial resistance of Prevotella spp. isolated from chronic lung disease airways.</title>
        <authorList>
            <person name="Webb K.A."/>
            <person name="Olagoke O.S."/>
            <person name="Baird T."/>
            <person name="Neill J."/>
            <person name="Pham A."/>
            <person name="Wells T.J."/>
            <person name="Ramsay K.A."/>
            <person name="Bell S.C."/>
            <person name="Sarovich D.S."/>
            <person name="Price E.P."/>
        </authorList>
    </citation>
    <scope>NUCLEOTIDE SEQUENCE</scope>
    <source>
        <strain evidence="13">SCHI0047.S.3</strain>
    </source>
</reference>
<comment type="caution">
    <text evidence="13">The sequence shown here is derived from an EMBL/GenBank/DDBJ whole genome shotgun (WGS) entry which is preliminary data.</text>
</comment>
<dbReference type="PANTHER" id="PTHR30040">
    <property type="entry name" value="THIAMINE BIOSYNTHESIS LIPOPROTEIN APBE"/>
    <property type="match status" value="1"/>
</dbReference>
<accession>A0AAW4NTN1</accession>
<dbReference type="InterPro" id="IPR003374">
    <property type="entry name" value="ApbE-like_sf"/>
</dbReference>
<dbReference type="GO" id="GO:0016740">
    <property type="term" value="F:transferase activity"/>
    <property type="evidence" value="ECO:0007669"/>
    <property type="project" value="UniProtKB-UniRule"/>
</dbReference>
<comment type="catalytic activity">
    <reaction evidence="9 10">
        <text>L-threonyl-[protein] + FAD = FMN-L-threonyl-[protein] + AMP + H(+)</text>
        <dbReference type="Rhea" id="RHEA:36847"/>
        <dbReference type="Rhea" id="RHEA-COMP:11060"/>
        <dbReference type="Rhea" id="RHEA-COMP:11061"/>
        <dbReference type="ChEBI" id="CHEBI:15378"/>
        <dbReference type="ChEBI" id="CHEBI:30013"/>
        <dbReference type="ChEBI" id="CHEBI:57692"/>
        <dbReference type="ChEBI" id="CHEBI:74257"/>
        <dbReference type="ChEBI" id="CHEBI:456215"/>
        <dbReference type="EC" id="2.7.1.180"/>
    </reaction>
</comment>
<dbReference type="RefSeq" id="WP_007134141.1">
    <property type="nucleotide sequence ID" value="NZ_CABKPN010000001.1"/>
</dbReference>
<evidence type="ECO:0000256" key="7">
    <source>
        <dbReference type="ARBA" id="ARBA00022842"/>
    </source>
</evidence>
<dbReference type="Pfam" id="PF02424">
    <property type="entry name" value="ApbE"/>
    <property type="match status" value="1"/>
</dbReference>
<dbReference type="Gene3D" id="3.10.520.10">
    <property type="entry name" value="ApbE-like domains"/>
    <property type="match status" value="1"/>
</dbReference>
<dbReference type="GO" id="GO:0046872">
    <property type="term" value="F:metal ion binding"/>
    <property type="evidence" value="ECO:0007669"/>
    <property type="project" value="UniProtKB-UniRule"/>
</dbReference>
<feature type="binding site" evidence="11">
    <location>
        <position position="292"/>
    </location>
    <ligand>
        <name>Mg(2+)</name>
        <dbReference type="ChEBI" id="CHEBI:18420"/>
    </ligand>
</feature>